<dbReference type="Gene3D" id="2.40.40.20">
    <property type="match status" value="1"/>
</dbReference>
<dbReference type="Gene3D" id="2.20.25.90">
    <property type="entry name" value="ADC-like domains"/>
    <property type="match status" value="1"/>
</dbReference>
<dbReference type="Pfam" id="PF04879">
    <property type="entry name" value="Molybdop_Fe4S4"/>
    <property type="match status" value="1"/>
</dbReference>
<evidence type="ECO:0000256" key="2">
    <source>
        <dbReference type="ARBA" id="ARBA00010312"/>
    </source>
</evidence>
<protein>
    <submittedName>
        <fullName evidence="9">Molybdopterin-dependent oxidoreductase</fullName>
    </submittedName>
</protein>
<accession>A0A9X1YD00</accession>
<evidence type="ECO:0000256" key="4">
    <source>
        <dbReference type="ARBA" id="ARBA00022723"/>
    </source>
</evidence>
<dbReference type="SUPFAM" id="SSF50692">
    <property type="entry name" value="ADC-like"/>
    <property type="match status" value="1"/>
</dbReference>
<reference evidence="9" key="1">
    <citation type="submission" date="2022-04" db="EMBL/GenBank/DDBJ databases">
        <title>Roseomonas acroporae sp. nov., isolated from coral Acropora digitifera.</title>
        <authorList>
            <person name="Sun H."/>
        </authorList>
    </citation>
    <scope>NUCLEOTIDE SEQUENCE</scope>
    <source>
        <strain evidence="9">NAR14</strain>
    </source>
</reference>
<evidence type="ECO:0000256" key="7">
    <source>
        <dbReference type="ARBA" id="ARBA00023014"/>
    </source>
</evidence>
<comment type="caution">
    <text evidence="9">The sequence shown here is derived from an EMBL/GenBank/DDBJ whole genome shotgun (WGS) entry which is preliminary data.</text>
</comment>
<name>A0A9X1YD00_9PROT</name>
<gene>
    <name evidence="9" type="ORF">M0638_20965</name>
</gene>
<keyword evidence="3" id="KW-0500">Molybdenum</keyword>
<dbReference type="InterPro" id="IPR006657">
    <property type="entry name" value="MoPterin_dinucl-bd_dom"/>
</dbReference>
<dbReference type="RefSeq" id="WP_248668957.1">
    <property type="nucleotide sequence ID" value="NZ_JALPRX010000097.1"/>
</dbReference>
<evidence type="ECO:0000256" key="1">
    <source>
        <dbReference type="ARBA" id="ARBA00001942"/>
    </source>
</evidence>
<dbReference type="AlphaFoldDB" id="A0A9X1YD00"/>
<dbReference type="Pfam" id="PF01568">
    <property type="entry name" value="Molydop_binding"/>
    <property type="match status" value="1"/>
</dbReference>
<dbReference type="GO" id="GO:0051536">
    <property type="term" value="F:iron-sulfur cluster binding"/>
    <property type="evidence" value="ECO:0007669"/>
    <property type="project" value="UniProtKB-KW"/>
</dbReference>
<proteinExistence type="inferred from homology"/>
<dbReference type="Pfam" id="PF00384">
    <property type="entry name" value="Molybdopterin"/>
    <property type="match status" value="1"/>
</dbReference>
<evidence type="ECO:0000256" key="6">
    <source>
        <dbReference type="ARBA" id="ARBA00023004"/>
    </source>
</evidence>
<dbReference type="Gene3D" id="3.40.50.740">
    <property type="match status" value="1"/>
</dbReference>
<sequence>MGEAASRVIPSTCWECSAYCGSLLTVGGDGRVTKVAPNPASPVSRGAFCVKGIRALPEATYQEGRLLHPLRRLGERGSGRWERVSWDSALDEMAARLDATRRRHGPLSLTGAVSGAAFSRGPVMALLLRSLGSPNWMINQDLCGGCRAVSDRVTGTAMTGGEDVANAACLLVVGRNPAAADPPQWIEIRRAKERGARLVVIDPFRTQAAEIADLWLRPEPGTDAAIALAMIRHLVETGAWDRGFVERHCHGFDALAARAARYTPGHAAALTGVPADDIERAAAMYADGPACFLSGHGIDAASNGVQTFRAFHALVAISGNLDRRGGNRRSKRPPGFRTWMDLLHDPRFRLPEAVANRAIGADRYPLWAGPLGWQTACHNSSVLEAMLTGEPYPVRALYASGVNIAVMYPDTRRTLAALRSLDFLAVAAHTMTPTAAQADLVLPKTTGLEEEEVALNQKVPCVTYTAAAGPPQGEARSDLDIAVALLDRMRALGAVAHEFLPWRSRDEFNRDLLGDSGIALEDLRRDGFAEFPYALGDFDRQVFATPTGRVELHSTLMERFGLDPLPDYVPPLDRRAVRPDGFPLRLQTGMREKTYHHSRFREQAWARKVSPDPKVHVHPETAAAHGVRDGDWVSIETAGGRGAVRLRAAVTDRTLPGTLTTGVGWWLPERPAPEFGALEVNVNAALSYTGPADPATGSVDTGSIPCRMRPG</sequence>
<dbReference type="GO" id="GO:0016491">
    <property type="term" value="F:oxidoreductase activity"/>
    <property type="evidence" value="ECO:0007669"/>
    <property type="project" value="UniProtKB-KW"/>
</dbReference>
<keyword evidence="7" id="KW-0411">Iron-sulfur</keyword>
<evidence type="ECO:0000259" key="8">
    <source>
        <dbReference type="PROSITE" id="PS51669"/>
    </source>
</evidence>
<dbReference type="PANTHER" id="PTHR43742">
    <property type="entry name" value="TRIMETHYLAMINE-N-OXIDE REDUCTASE"/>
    <property type="match status" value="1"/>
</dbReference>
<keyword evidence="6" id="KW-0408">Iron</keyword>
<comment type="similarity">
    <text evidence="2">Belongs to the prokaryotic molybdopterin-containing oxidoreductase family.</text>
</comment>
<evidence type="ECO:0000256" key="5">
    <source>
        <dbReference type="ARBA" id="ARBA00023002"/>
    </source>
</evidence>
<dbReference type="InterPro" id="IPR050612">
    <property type="entry name" value="Prok_Mopterin_Oxidored"/>
</dbReference>
<dbReference type="SUPFAM" id="SSF53706">
    <property type="entry name" value="Formate dehydrogenase/DMSO reductase, domains 1-3"/>
    <property type="match status" value="1"/>
</dbReference>
<keyword evidence="5" id="KW-0560">Oxidoreductase</keyword>
<dbReference type="PROSITE" id="PS00490">
    <property type="entry name" value="MOLYBDOPTERIN_PROK_2"/>
    <property type="match status" value="1"/>
</dbReference>
<dbReference type="EMBL" id="JALPRX010000097">
    <property type="protein sequence ID" value="MCK8786848.1"/>
    <property type="molecule type" value="Genomic_DNA"/>
</dbReference>
<evidence type="ECO:0000256" key="3">
    <source>
        <dbReference type="ARBA" id="ARBA00022505"/>
    </source>
</evidence>
<dbReference type="InterPro" id="IPR006655">
    <property type="entry name" value="Mopterin_OxRdtase_prok_CS"/>
</dbReference>
<feature type="domain" description="4Fe-4S Mo/W bis-MGD-type" evidence="8">
    <location>
        <begin position="6"/>
        <end position="63"/>
    </location>
</feature>
<evidence type="ECO:0000313" key="10">
    <source>
        <dbReference type="Proteomes" id="UP001139516"/>
    </source>
</evidence>
<keyword evidence="10" id="KW-1185">Reference proteome</keyword>
<dbReference type="SMART" id="SM00926">
    <property type="entry name" value="Molybdop_Fe4S4"/>
    <property type="match status" value="1"/>
</dbReference>
<dbReference type="PROSITE" id="PS51669">
    <property type="entry name" value="4FE4S_MOW_BIS_MGD"/>
    <property type="match status" value="1"/>
</dbReference>
<dbReference type="Gene3D" id="3.40.228.10">
    <property type="entry name" value="Dimethylsulfoxide Reductase, domain 2"/>
    <property type="match status" value="1"/>
</dbReference>
<dbReference type="Proteomes" id="UP001139516">
    <property type="component" value="Unassembled WGS sequence"/>
</dbReference>
<dbReference type="InterPro" id="IPR006963">
    <property type="entry name" value="Mopterin_OxRdtase_4Fe-4S_dom"/>
</dbReference>
<comment type="cofactor">
    <cofactor evidence="1">
        <name>Mo-bis(molybdopterin guanine dinucleotide)</name>
        <dbReference type="ChEBI" id="CHEBI:60539"/>
    </cofactor>
</comment>
<organism evidence="9 10">
    <name type="scientific">Roseomonas acroporae</name>
    <dbReference type="NCBI Taxonomy" id="2937791"/>
    <lineage>
        <taxon>Bacteria</taxon>
        <taxon>Pseudomonadati</taxon>
        <taxon>Pseudomonadota</taxon>
        <taxon>Alphaproteobacteria</taxon>
        <taxon>Acetobacterales</taxon>
        <taxon>Roseomonadaceae</taxon>
        <taxon>Roseomonas</taxon>
    </lineage>
</organism>
<dbReference type="InterPro" id="IPR006656">
    <property type="entry name" value="Mopterin_OxRdtase"/>
</dbReference>
<dbReference type="GO" id="GO:0046872">
    <property type="term" value="F:metal ion binding"/>
    <property type="evidence" value="ECO:0007669"/>
    <property type="project" value="UniProtKB-KW"/>
</dbReference>
<dbReference type="InterPro" id="IPR009010">
    <property type="entry name" value="Asp_de-COase-like_dom_sf"/>
</dbReference>
<evidence type="ECO:0000313" key="9">
    <source>
        <dbReference type="EMBL" id="MCK8786848.1"/>
    </source>
</evidence>
<keyword evidence="4" id="KW-0479">Metal-binding</keyword>
<dbReference type="GO" id="GO:0043546">
    <property type="term" value="F:molybdopterin cofactor binding"/>
    <property type="evidence" value="ECO:0007669"/>
    <property type="project" value="InterPro"/>
</dbReference>
<dbReference type="PANTHER" id="PTHR43742:SF6">
    <property type="entry name" value="OXIDOREDUCTASE YYAE-RELATED"/>
    <property type="match status" value="1"/>
</dbReference>